<evidence type="ECO:0000313" key="2">
    <source>
        <dbReference type="Proteomes" id="UP001148662"/>
    </source>
</evidence>
<organism evidence="1 2">
    <name type="scientific">Phlebia brevispora</name>
    <dbReference type="NCBI Taxonomy" id="194682"/>
    <lineage>
        <taxon>Eukaryota</taxon>
        <taxon>Fungi</taxon>
        <taxon>Dikarya</taxon>
        <taxon>Basidiomycota</taxon>
        <taxon>Agaricomycotina</taxon>
        <taxon>Agaricomycetes</taxon>
        <taxon>Polyporales</taxon>
        <taxon>Meruliaceae</taxon>
        <taxon>Phlebia</taxon>
    </lineage>
</organism>
<comment type="caution">
    <text evidence="1">The sequence shown here is derived from an EMBL/GenBank/DDBJ whole genome shotgun (WGS) entry which is preliminary data.</text>
</comment>
<name>A0ACC1T9L2_9APHY</name>
<proteinExistence type="predicted"/>
<dbReference type="EMBL" id="JANHOG010000245">
    <property type="protein sequence ID" value="KAJ3556392.1"/>
    <property type="molecule type" value="Genomic_DNA"/>
</dbReference>
<keyword evidence="2" id="KW-1185">Reference proteome</keyword>
<reference evidence="1" key="1">
    <citation type="submission" date="2022-07" db="EMBL/GenBank/DDBJ databases">
        <title>Genome Sequence of Phlebia brevispora.</title>
        <authorList>
            <person name="Buettner E."/>
        </authorList>
    </citation>
    <scope>NUCLEOTIDE SEQUENCE</scope>
    <source>
        <strain evidence="1">MPL23</strain>
    </source>
</reference>
<sequence>MMLADPVHDLNDIASELVDHSDYAKRALCVGITYRHSLPPELQLHHTHDDAQAIRTLLRDHYGYKDEDIVLLLDDDNPVTGPEPTRENLMQAMRDLVAGAKWGDRFVFHYSGHGSQVEDESGDEDDHKDEVIWPSDVSLEDPSDFDSEIQGYILDDLTTWRPLDVVIQALLQIYLTITPTITPLLRVLQTDVVTLSQDVQLPLVSGVEEHISGVKEYEGASDGEDDLLSPLSPSSPTLIDGQGFGSLATVVSWSACKDPQETFECRKGGVFVYLLSHVLAQNPNITHEQLLHKLTQLLKECDDQRHADPTFRGRYGECKPPRPQLATLGSYHEVINTPMETNQNSVSSQAHDDRYEMRSLSDVVSGTFSTFNHRGLIIEPFDNEAKRDAVFQEKLSEMIIDLMLEFHAWSTSRPTYESDSTADKLEKEINAIMETEKEQGRSSAPPAHSSLVGRRTFYAAPARNLSPWVADI</sequence>
<protein>
    <submittedName>
        <fullName evidence="1">Uncharacterized protein</fullName>
    </submittedName>
</protein>
<gene>
    <name evidence="1" type="ORF">NM688_g2054</name>
</gene>
<dbReference type="Proteomes" id="UP001148662">
    <property type="component" value="Unassembled WGS sequence"/>
</dbReference>
<accession>A0ACC1T9L2</accession>
<evidence type="ECO:0000313" key="1">
    <source>
        <dbReference type="EMBL" id="KAJ3556392.1"/>
    </source>
</evidence>